<accession>A0A432ZC93</accession>
<dbReference type="OrthoDB" id="5555605at2"/>
<keyword evidence="4 5" id="KW-0472">Membrane</keyword>
<evidence type="ECO:0000256" key="4">
    <source>
        <dbReference type="ARBA" id="ARBA00023136"/>
    </source>
</evidence>
<evidence type="ECO:0000256" key="5">
    <source>
        <dbReference type="SAM" id="Phobius"/>
    </source>
</evidence>
<keyword evidence="2 5" id="KW-0812">Transmembrane</keyword>
<dbReference type="GO" id="GO:0009306">
    <property type="term" value="P:protein secretion"/>
    <property type="evidence" value="ECO:0007669"/>
    <property type="project" value="InterPro"/>
</dbReference>
<dbReference type="InterPro" id="IPR007452">
    <property type="entry name" value="TamB_C"/>
</dbReference>
<feature type="transmembrane region" description="Helical" evidence="5">
    <location>
        <begin position="7"/>
        <end position="30"/>
    </location>
</feature>
<dbReference type="Pfam" id="PF04357">
    <property type="entry name" value="TamB"/>
    <property type="match status" value="1"/>
</dbReference>
<evidence type="ECO:0000313" key="8">
    <source>
        <dbReference type="Proteomes" id="UP000288279"/>
    </source>
</evidence>
<evidence type="ECO:0000256" key="1">
    <source>
        <dbReference type="ARBA" id="ARBA00004167"/>
    </source>
</evidence>
<organism evidence="7 8">
    <name type="scientific">Pseudidiomarina taiwanensis</name>
    <dbReference type="NCBI Taxonomy" id="337250"/>
    <lineage>
        <taxon>Bacteria</taxon>
        <taxon>Pseudomonadati</taxon>
        <taxon>Pseudomonadota</taxon>
        <taxon>Gammaproteobacteria</taxon>
        <taxon>Alteromonadales</taxon>
        <taxon>Idiomarinaceae</taxon>
        <taxon>Pseudidiomarina</taxon>
    </lineage>
</organism>
<keyword evidence="3 5" id="KW-1133">Transmembrane helix</keyword>
<evidence type="ECO:0000256" key="2">
    <source>
        <dbReference type="ARBA" id="ARBA00022692"/>
    </source>
</evidence>
<evidence type="ECO:0000259" key="6">
    <source>
        <dbReference type="Pfam" id="PF04357"/>
    </source>
</evidence>
<feature type="domain" description="Translocation and assembly module TamB C-terminal" evidence="6">
    <location>
        <begin position="796"/>
        <end position="1132"/>
    </location>
</feature>
<gene>
    <name evidence="7" type="ORF">CWI83_10535</name>
</gene>
<protein>
    <recommendedName>
        <fullName evidence="6">Translocation and assembly module TamB C-terminal domain-containing protein</fullName>
    </recommendedName>
</protein>
<reference evidence="7 8" key="1">
    <citation type="journal article" date="2011" name="Front. Microbiol.">
        <title>Genomic signatures of strain selection and enhancement in Bacillus atrophaeus var. globigii, a historical biowarfare simulant.</title>
        <authorList>
            <person name="Gibbons H.S."/>
            <person name="Broomall S.M."/>
            <person name="McNew L.A."/>
            <person name="Daligault H."/>
            <person name="Chapman C."/>
            <person name="Bruce D."/>
            <person name="Karavis M."/>
            <person name="Krepps M."/>
            <person name="McGregor P.A."/>
            <person name="Hong C."/>
            <person name="Park K.H."/>
            <person name="Akmal A."/>
            <person name="Feldman A."/>
            <person name="Lin J.S."/>
            <person name="Chang W.E."/>
            <person name="Higgs B.W."/>
            <person name="Demirev P."/>
            <person name="Lindquist J."/>
            <person name="Liem A."/>
            <person name="Fochler E."/>
            <person name="Read T.D."/>
            <person name="Tapia R."/>
            <person name="Johnson S."/>
            <person name="Bishop-Lilly K.A."/>
            <person name="Detter C."/>
            <person name="Han C."/>
            <person name="Sozhamannan S."/>
            <person name="Rosenzweig C.N."/>
            <person name="Skowronski E.W."/>
        </authorList>
    </citation>
    <scope>NUCLEOTIDE SEQUENCE [LARGE SCALE GENOMIC DNA]</scope>
    <source>
        <strain evidence="7 8">PIT1</strain>
    </source>
</reference>
<keyword evidence="8" id="KW-1185">Reference proteome</keyword>
<evidence type="ECO:0000313" key="7">
    <source>
        <dbReference type="EMBL" id="RUO75558.1"/>
    </source>
</evidence>
<sequence length="1133" mass="123601">MTLTTRIAWIIVSLFIAVPTLILGLLATTWGSNVAVQLALKVSPVAIQYERFEGSLLNQFTVHNLAIKMPEQMITVDEVSLDWSLLALTDPKLKINQIGINQLAITLQPPEQQSNSHTASLTGFSTPLPILLERLDVKALTLSTGAEPSYQVSDIVLAAEFTQDELTLQNLAARYDAFTLNSELAINLNDQLPFSINATINGESSVNLVLATTGNIDQVNLNGELTIADSPAQTFNGSINNLQSQLAPQGQIQINQLSLVSINNALIDLGYQPIEIAHTNQLIVHGSLDFSAQEITTDSFELFGLEGLDRGSIRLSGSITSWLTALNKPELAELKLQLTGPLFDLSHYVGIEDFRAYDLAGQVAGTVNDYRFNFNAQFEQPTSLLDTTHAYVSLAGFGNQHSARLETFEIRHPQVKALGKADLNWRENIALGAQLSQLEVTAQSYQLTSSGAITLTDDVINIPSLQGVVNQTQFNLAGNFNLNPERSVSGLELSVMIPTLADLSTNADDILHKLDGELATKLLINGDMDEVTALMTELNYRNDELGTWQLLEATELKFNIAQRLLTTELICLNRSSRWQASNPTALCLSSETVRDEQHLVLIGQELPLFLLNRFRADDVRERISGRVDIRATAAINPQDLSLLYTEGDVFSDSTRISALDDGVESKIEFWQLNWRGHQELLTTEFLLQLPEQQGAIVGDISIEQLEQIEGNVLVGLYDLSLLQWWLPDINTIRPRAVGEINITGSVSEPSIAGQFEVAADEMGLSNSGIVLTDLRFSISDQEGFADQFLLDGQASTGDGWLALEGAIEPLNKSLRLNINGSNFVALNTPNLNVVVDPQIALTATGDRVDIKGSVHIPTARIGTPELTSVTRPSADVVIYENNVPLFEEDNQLYPVYADIELSLGNDVVIDAYGFTGNVAGRLQLNEAPEKALTAAGSIEVAQGKYEIYGQELQIDRGKLVYNGGPINNPGLDLRVVRQAASLVPGEDVAVGAQVGGSLATPQLRLFSTPTMPESSILSYLLLGRGPGAGSDNDNMKLQALLALGSQGTDIIGNEFKQAFGLDEFGIDSTRDPRDTSFYIGKYLSPRLYVKYGVGLFENTNTFFIQYKLTEHFLIESSTSGEAQGGDIFYTIEK</sequence>
<comment type="caution">
    <text evidence="7">The sequence shown here is derived from an EMBL/GenBank/DDBJ whole genome shotgun (WGS) entry which is preliminary data.</text>
</comment>
<name>A0A432ZC93_9GAMM</name>
<dbReference type="GO" id="GO:0005886">
    <property type="term" value="C:plasma membrane"/>
    <property type="evidence" value="ECO:0007669"/>
    <property type="project" value="InterPro"/>
</dbReference>
<proteinExistence type="predicted"/>
<dbReference type="Proteomes" id="UP000288279">
    <property type="component" value="Unassembled WGS sequence"/>
</dbReference>
<dbReference type="AlphaFoldDB" id="A0A432ZC93"/>
<evidence type="ECO:0000256" key="3">
    <source>
        <dbReference type="ARBA" id="ARBA00022989"/>
    </source>
</evidence>
<dbReference type="RefSeq" id="WP_126828784.1">
    <property type="nucleotide sequence ID" value="NZ_PIQG01000006.1"/>
</dbReference>
<dbReference type="PANTHER" id="PTHR36985">
    <property type="entry name" value="TRANSLOCATION AND ASSEMBLY MODULE SUBUNIT TAMB"/>
    <property type="match status" value="1"/>
</dbReference>
<dbReference type="EMBL" id="PIQG01000006">
    <property type="protein sequence ID" value="RUO75558.1"/>
    <property type="molecule type" value="Genomic_DNA"/>
</dbReference>
<dbReference type="PANTHER" id="PTHR36985:SF1">
    <property type="entry name" value="TRANSLOCATION AND ASSEMBLY MODULE SUBUNIT TAMB"/>
    <property type="match status" value="1"/>
</dbReference>
<comment type="subcellular location">
    <subcellularLocation>
        <location evidence="1">Membrane</location>
        <topology evidence="1">Single-pass membrane protein</topology>
    </subcellularLocation>
</comment>